<sequence length="384" mass="37834">MLSLRVALGSRPEVLLRRLLVVAAAAGTGFLLLAVLGHALAHPADAPDGLVRLLWCAAPFAATVHLSVLVARTEPSGRLHAGLAAAGLGRHGLPLLAAASSALNCGLGVLTALLGFLFLRGDLPGPHLAGAAEALGADRELPFAGALTLSATLPLAAAVAAAVVLRPRRSGQEEPAGNEGRTPSGLPWGVALVAIGLAVQISSAGDAGAPGPGGTLPLPGGLGHVAPAVVGGWLLTATGMVLAMPGLVHLCGRLLASYRPGALRLLAGRALQEEAALVGRPLGALCAVAATALAGTDRLGAAAHPVGPLTALGAFLVVLSAVATALTATVDAKRARRPATAALTRLGAPAALLRNAAAVRALAVLGVVLPLTLLIARLGTLPLP</sequence>
<evidence type="ECO:0000313" key="2">
    <source>
        <dbReference type="EMBL" id="SNS72165.1"/>
    </source>
</evidence>
<accession>A0A239GTF4</accession>
<proteinExistence type="predicted"/>
<dbReference type="Proteomes" id="UP000198280">
    <property type="component" value="Unassembled WGS sequence"/>
</dbReference>
<dbReference type="AlphaFoldDB" id="A0A239GTF4"/>
<feature type="transmembrane region" description="Helical" evidence="1">
    <location>
        <begin position="186"/>
        <end position="205"/>
    </location>
</feature>
<keyword evidence="3" id="KW-1185">Reference proteome</keyword>
<reference evidence="2 3" key="1">
    <citation type="submission" date="2017-06" db="EMBL/GenBank/DDBJ databases">
        <authorList>
            <person name="Kim H.J."/>
            <person name="Triplett B.A."/>
        </authorList>
    </citation>
    <scope>NUCLEOTIDE SEQUENCE [LARGE SCALE GENOMIC DNA]</scope>
    <source>
        <strain evidence="2 3">CGMCC 4.1858</strain>
    </source>
</reference>
<gene>
    <name evidence="2" type="ORF">SAMN05216252_10829</name>
</gene>
<feature type="transmembrane region" description="Helical" evidence="1">
    <location>
        <begin position="52"/>
        <end position="71"/>
    </location>
</feature>
<feature type="transmembrane region" description="Helical" evidence="1">
    <location>
        <begin position="308"/>
        <end position="330"/>
    </location>
</feature>
<dbReference type="RefSeq" id="WP_089224925.1">
    <property type="nucleotide sequence ID" value="NZ_FZOF01000008.1"/>
</dbReference>
<dbReference type="OrthoDB" id="4216285at2"/>
<feature type="transmembrane region" description="Helical" evidence="1">
    <location>
        <begin position="143"/>
        <end position="165"/>
    </location>
</feature>
<keyword evidence="1" id="KW-0472">Membrane</keyword>
<feature type="transmembrane region" description="Helical" evidence="1">
    <location>
        <begin position="20"/>
        <end position="40"/>
    </location>
</feature>
<organism evidence="2 3">
    <name type="scientific">Actinacidiphila glaucinigra</name>
    <dbReference type="NCBI Taxonomy" id="235986"/>
    <lineage>
        <taxon>Bacteria</taxon>
        <taxon>Bacillati</taxon>
        <taxon>Actinomycetota</taxon>
        <taxon>Actinomycetes</taxon>
        <taxon>Kitasatosporales</taxon>
        <taxon>Streptomycetaceae</taxon>
        <taxon>Actinacidiphila</taxon>
    </lineage>
</organism>
<evidence type="ECO:0000313" key="3">
    <source>
        <dbReference type="Proteomes" id="UP000198280"/>
    </source>
</evidence>
<feature type="transmembrane region" description="Helical" evidence="1">
    <location>
        <begin position="277"/>
        <end position="296"/>
    </location>
</feature>
<feature type="transmembrane region" description="Helical" evidence="1">
    <location>
        <begin position="351"/>
        <end position="376"/>
    </location>
</feature>
<evidence type="ECO:0000256" key="1">
    <source>
        <dbReference type="SAM" id="Phobius"/>
    </source>
</evidence>
<dbReference type="EMBL" id="FZOF01000008">
    <property type="protein sequence ID" value="SNS72165.1"/>
    <property type="molecule type" value="Genomic_DNA"/>
</dbReference>
<name>A0A239GTF4_9ACTN</name>
<feature type="transmembrane region" description="Helical" evidence="1">
    <location>
        <begin position="92"/>
        <end position="119"/>
    </location>
</feature>
<keyword evidence="1" id="KW-0812">Transmembrane</keyword>
<keyword evidence="1" id="KW-1133">Transmembrane helix</keyword>
<protein>
    <submittedName>
        <fullName evidence="2">Uncharacterized protein</fullName>
    </submittedName>
</protein>
<feature type="transmembrane region" description="Helical" evidence="1">
    <location>
        <begin position="225"/>
        <end position="256"/>
    </location>
</feature>